<feature type="binding site" evidence="2">
    <location>
        <position position="121"/>
    </location>
    <ligand>
        <name>substrate</name>
    </ligand>
</feature>
<sequence>MNAKKAAADKAVELIQSGMTIGLGTGSTAYWAIHRIAERMNEEGLRIEAVSSSKQSEELANQLGIPIIPFSEVKSIDITIDGADEVDRDTNLIKGGGGALLREKIIASNSNRFVVIVDESKMVPTLGKFPLPIEIVPFATELTIRRLEQLGCRPVIRMADQATFITDNGNWIIDCHFDEISNPGELGERIKTIPGVVEHGLFVRMANTVVVGHADGTTTVQ</sequence>
<accession>A0ABR8N3M7</accession>
<comment type="similarity">
    <text evidence="2">Belongs to the ribose 5-phosphate isomerase family.</text>
</comment>
<evidence type="ECO:0000256" key="2">
    <source>
        <dbReference type="HAMAP-Rule" id="MF_00170"/>
    </source>
</evidence>
<dbReference type="GO" id="GO:0004751">
    <property type="term" value="F:ribose-5-phosphate isomerase activity"/>
    <property type="evidence" value="ECO:0007669"/>
    <property type="project" value="UniProtKB-EC"/>
</dbReference>
<gene>
    <name evidence="2 3" type="primary">rpiA</name>
    <name evidence="3" type="ORF">H8B09_25515</name>
</gene>
<comment type="function">
    <text evidence="2">Catalyzes the reversible conversion of ribose-5-phosphate to ribulose 5-phosphate.</text>
</comment>
<feature type="binding site" evidence="2">
    <location>
        <begin position="94"/>
        <end position="97"/>
    </location>
    <ligand>
        <name>substrate</name>
    </ligand>
</feature>
<dbReference type="Proteomes" id="UP000609346">
    <property type="component" value="Unassembled WGS sequence"/>
</dbReference>
<dbReference type="Pfam" id="PF06026">
    <property type="entry name" value="Rib_5-P_isom_A"/>
    <property type="match status" value="1"/>
</dbReference>
<dbReference type="SUPFAM" id="SSF100950">
    <property type="entry name" value="NagB/RpiA/CoA transferase-like"/>
    <property type="match status" value="1"/>
</dbReference>
<dbReference type="HAMAP" id="MF_00170">
    <property type="entry name" value="Rib_5P_isom_A"/>
    <property type="match status" value="1"/>
</dbReference>
<comment type="caution">
    <text evidence="3">The sequence shown here is derived from an EMBL/GenBank/DDBJ whole genome shotgun (WGS) entry which is preliminary data.</text>
</comment>
<evidence type="ECO:0000313" key="4">
    <source>
        <dbReference type="Proteomes" id="UP000609346"/>
    </source>
</evidence>
<dbReference type="InterPro" id="IPR037171">
    <property type="entry name" value="NagB/RpiA_transferase-like"/>
</dbReference>
<organism evidence="3 4">
    <name type="scientific">Paenibacillus terricola</name>
    <dbReference type="NCBI Taxonomy" id="2763503"/>
    <lineage>
        <taxon>Bacteria</taxon>
        <taxon>Bacillati</taxon>
        <taxon>Bacillota</taxon>
        <taxon>Bacilli</taxon>
        <taxon>Bacillales</taxon>
        <taxon>Paenibacillaceae</taxon>
        <taxon>Paenibacillus</taxon>
    </lineage>
</organism>
<comment type="pathway">
    <text evidence="2">Carbohydrate degradation; pentose phosphate pathway; D-ribose 5-phosphate from D-ribulose 5-phosphate (non-oxidative stage): step 1/1.</text>
</comment>
<feature type="active site" description="Proton acceptor" evidence="2">
    <location>
        <position position="103"/>
    </location>
</feature>
<dbReference type="PANTHER" id="PTHR11934">
    <property type="entry name" value="RIBOSE-5-PHOSPHATE ISOMERASE"/>
    <property type="match status" value="1"/>
</dbReference>
<dbReference type="InterPro" id="IPR020672">
    <property type="entry name" value="Ribose5P_isomerase_typA_subgr"/>
</dbReference>
<keyword evidence="4" id="KW-1185">Reference proteome</keyword>
<dbReference type="EMBL" id="JACXZA010000008">
    <property type="protein sequence ID" value="MBD3922141.1"/>
    <property type="molecule type" value="Genomic_DNA"/>
</dbReference>
<evidence type="ECO:0000256" key="1">
    <source>
        <dbReference type="ARBA" id="ARBA00023235"/>
    </source>
</evidence>
<dbReference type="Gene3D" id="3.30.70.260">
    <property type="match status" value="1"/>
</dbReference>
<dbReference type="InterPro" id="IPR004788">
    <property type="entry name" value="Ribose5P_isomerase_type_A"/>
</dbReference>
<dbReference type="PANTHER" id="PTHR11934:SF0">
    <property type="entry name" value="RIBOSE-5-PHOSPHATE ISOMERASE"/>
    <property type="match status" value="1"/>
</dbReference>
<reference evidence="3 4" key="1">
    <citation type="submission" date="2020-09" db="EMBL/GenBank/DDBJ databases">
        <title>Paenibacillus sp. strain PR3 16S rRNA gene Genome sequencing and assembly.</title>
        <authorList>
            <person name="Kim J."/>
        </authorList>
    </citation>
    <scope>NUCLEOTIDE SEQUENCE [LARGE SCALE GENOMIC DNA]</scope>
    <source>
        <strain evidence="3 4">PR3</strain>
    </source>
</reference>
<dbReference type="NCBIfam" id="NF001924">
    <property type="entry name" value="PRK00702.1"/>
    <property type="match status" value="1"/>
</dbReference>
<dbReference type="EC" id="5.3.1.6" evidence="2"/>
<dbReference type="Gene3D" id="3.40.50.1360">
    <property type="match status" value="1"/>
</dbReference>
<dbReference type="CDD" id="cd01398">
    <property type="entry name" value="RPI_A"/>
    <property type="match status" value="1"/>
</dbReference>
<comment type="subunit">
    <text evidence="2">Homodimer.</text>
</comment>
<proteinExistence type="inferred from homology"/>
<protein>
    <recommendedName>
        <fullName evidence="2">Ribose-5-phosphate isomerase A</fullName>
        <ecNumber evidence="2">5.3.1.6</ecNumber>
    </recommendedName>
    <alternativeName>
        <fullName evidence="2">Phosphoriboisomerase A</fullName>
        <shortName evidence="2">PRI</shortName>
    </alternativeName>
</protein>
<dbReference type="SUPFAM" id="SSF75445">
    <property type="entry name" value="D-ribose-5-phosphate isomerase (RpiA), lid domain"/>
    <property type="match status" value="1"/>
</dbReference>
<feature type="binding site" evidence="2">
    <location>
        <begin position="25"/>
        <end position="28"/>
    </location>
    <ligand>
        <name>substrate</name>
    </ligand>
</feature>
<comment type="catalytic activity">
    <reaction evidence="2">
        <text>aldehydo-D-ribose 5-phosphate = D-ribulose 5-phosphate</text>
        <dbReference type="Rhea" id="RHEA:14657"/>
        <dbReference type="ChEBI" id="CHEBI:58121"/>
        <dbReference type="ChEBI" id="CHEBI:58273"/>
        <dbReference type="EC" id="5.3.1.6"/>
    </reaction>
</comment>
<dbReference type="NCBIfam" id="TIGR00021">
    <property type="entry name" value="rpiA"/>
    <property type="match status" value="1"/>
</dbReference>
<name>A0ABR8N3M7_9BACL</name>
<dbReference type="RefSeq" id="WP_191206450.1">
    <property type="nucleotide sequence ID" value="NZ_JACXZA010000008.1"/>
</dbReference>
<feature type="binding site" evidence="2">
    <location>
        <begin position="81"/>
        <end position="84"/>
    </location>
    <ligand>
        <name>substrate</name>
    </ligand>
</feature>
<keyword evidence="1 2" id="KW-0413">Isomerase</keyword>
<evidence type="ECO:0000313" key="3">
    <source>
        <dbReference type="EMBL" id="MBD3922141.1"/>
    </source>
</evidence>